<dbReference type="InterPro" id="IPR044068">
    <property type="entry name" value="CB"/>
</dbReference>
<evidence type="ECO:0000256" key="1">
    <source>
        <dbReference type="ARBA" id="ARBA00008857"/>
    </source>
</evidence>
<dbReference type="EMBL" id="FPAA01000002">
    <property type="protein sequence ID" value="SFS47445.1"/>
    <property type="molecule type" value="Genomic_DNA"/>
</dbReference>
<dbReference type="InterPro" id="IPR050090">
    <property type="entry name" value="Tyrosine_recombinase_XerCD"/>
</dbReference>
<evidence type="ECO:0000256" key="5">
    <source>
        <dbReference type="PROSITE-ProRule" id="PRU01248"/>
    </source>
</evidence>
<organism evidence="8 9">
    <name type="scientific">Marininema halotolerans</name>
    <dbReference type="NCBI Taxonomy" id="1155944"/>
    <lineage>
        <taxon>Bacteria</taxon>
        <taxon>Bacillati</taxon>
        <taxon>Bacillota</taxon>
        <taxon>Bacilli</taxon>
        <taxon>Bacillales</taxon>
        <taxon>Thermoactinomycetaceae</taxon>
        <taxon>Marininema</taxon>
    </lineage>
</organism>
<evidence type="ECO:0000259" key="7">
    <source>
        <dbReference type="PROSITE" id="PS51900"/>
    </source>
</evidence>
<accession>A0A1I6Q544</accession>
<dbReference type="Proteomes" id="UP000198660">
    <property type="component" value="Unassembled WGS sequence"/>
</dbReference>
<sequence>MSRKRRVNTIHVGEDTQGGTILSLEAEEFEIALKTFIRNCRIKNLTEESIKYYRQAINKFAQVCGKSRPVDITQEDVENAILNMRSKKLSDSALNSYIRGWRPFFRYLHEQAFIPENPTANIKLLKAEKKVIQAFSKEQMKHLLSIPDKETFTGYRNFCMMELLFDTGIRVSELASIKLTDINWPERSITVFGKGRKERNVPFQLTVERHLKEYVKIRGRLDHDFLFINIDNNPIAVRSVQDEIKKVGDISGIKGVRVSPHTFRHTFAKFYILNGGDAFSLQQILGHTSLDVVRLYVSLFGTDIAGQHRKFSPLDRLND</sequence>
<feature type="domain" description="Tyr recombinase" evidence="6">
    <location>
        <begin position="130"/>
        <end position="309"/>
    </location>
</feature>
<dbReference type="InterPro" id="IPR004107">
    <property type="entry name" value="Integrase_SAM-like_N"/>
</dbReference>
<dbReference type="Pfam" id="PF00589">
    <property type="entry name" value="Phage_integrase"/>
    <property type="match status" value="1"/>
</dbReference>
<proteinExistence type="inferred from homology"/>
<keyword evidence="3 5" id="KW-0238">DNA-binding</keyword>
<dbReference type="RefSeq" id="WP_091834421.1">
    <property type="nucleotide sequence ID" value="NZ_FPAA01000002.1"/>
</dbReference>
<dbReference type="InterPro" id="IPR002104">
    <property type="entry name" value="Integrase_catalytic"/>
</dbReference>
<dbReference type="PANTHER" id="PTHR30349:SF41">
    <property type="entry name" value="INTEGRASE_RECOMBINASE PROTEIN MJ0367-RELATED"/>
    <property type="match status" value="1"/>
</dbReference>
<dbReference type="OrthoDB" id="107900at2"/>
<dbReference type="PROSITE" id="PS51898">
    <property type="entry name" value="TYR_RECOMBINASE"/>
    <property type="match status" value="1"/>
</dbReference>
<evidence type="ECO:0000259" key="6">
    <source>
        <dbReference type="PROSITE" id="PS51898"/>
    </source>
</evidence>
<dbReference type="Gene3D" id="1.10.150.130">
    <property type="match status" value="1"/>
</dbReference>
<dbReference type="PANTHER" id="PTHR30349">
    <property type="entry name" value="PHAGE INTEGRASE-RELATED"/>
    <property type="match status" value="1"/>
</dbReference>
<dbReference type="GO" id="GO:0015074">
    <property type="term" value="P:DNA integration"/>
    <property type="evidence" value="ECO:0007669"/>
    <property type="project" value="UniProtKB-KW"/>
</dbReference>
<dbReference type="InterPro" id="IPR011010">
    <property type="entry name" value="DNA_brk_join_enz"/>
</dbReference>
<dbReference type="InterPro" id="IPR010998">
    <property type="entry name" value="Integrase_recombinase_N"/>
</dbReference>
<name>A0A1I6Q544_9BACL</name>
<feature type="domain" description="Core-binding (CB)" evidence="7">
    <location>
        <begin position="27"/>
        <end position="109"/>
    </location>
</feature>
<dbReference type="PROSITE" id="PS51900">
    <property type="entry name" value="CB"/>
    <property type="match status" value="1"/>
</dbReference>
<dbReference type="GO" id="GO:0003677">
    <property type="term" value="F:DNA binding"/>
    <property type="evidence" value="ECO:0007669"/>
    <property type="project" value="UniProtKB-UniRule"/>
</dbReference>
<dbReference type="SUPFAM" id="SSF56349">
    <property type="entry name" value="DNA breaking-rejoining enzymes"/>
    <property type="match status" value="1"/>
</dbReference>
<dbReference type="GO" id="GO:0006310">
    <property type="term" value="P:DNA recombination"/>
    <property type="evidence" value="ECO:0007669"/>
    <property type="project" value="UniProtKB-KW"/>
</dbReference>
<dbReference type="InterPro" id="IPR013762">
    <property type="entry name" value="Integrase-like_cat_sf"/>
</dbReference>
<reference evidence="9" key="1">
    <citation type="submission" date="2016-10" db="EMBL/GenBank/DDBJ databases">
        <authorList>
            <person name="Varghese N."/>
            <person name="Submissions S."/>
        </authorList>
    </citation>
    <scope>NUCLEOTIDE SEQUENCE [LARGE SCALE GENOMIC DNA]</scope>
    <source>
        <strain evidence="9">DSM 45789</strain>
    </source>
</reference>
<comment type="similarity">
    <text evidence="1">Belongs to the 'phage' integrase family.</text>
</comment>
<dbReference type="Pfam" id="PF13495">
    <property type="entry name" value="Phage_int_SAM_4"/>
    <property type="match status" value="1"/>
</dbReference>
<evidence type="ECO:0000256" key="4">
    <source>
        <dbReference type="ARBA" id="ARBA00023172"/>
    </source>
</evidence>
<evidence type="ECO:0000256" key="3">
    <source>
        <dbReference type="ARBA" id="ARBA00023125"/>
    </source>
</evidence>
<dbReference type="AlphaFoldDB" id="A0A1I6Q544"/>
<keyword evidence="4" id="KW-0233">DNA recombination</keyword>
<keyword evidence="9" id="KW-1185">Reference proteome</keyword>
<keyword evidence="2" id="KW-0229">DNA integration</keyword>
<protein>
    <submittedName>
        <fullName evidence="8">Integrase/recombinase XerD</fullName>
    </submittedName>
</protein>
<evidence type="ECO:0000313" key="9">
    <source>
        <dbReference type="Proteomes" id="UP000198660"/>
    </source>
</evidence>
<gene>
    <name evidence="8" type="ORF">SAMN05444972_102343</name>
</gene>
<dbReference type="Gene3D" id="1.10.443.10">
    <property type="entry name" value="Intergrase catalytic core"/>
    <property type="match status" value="1"/>
</dbReference>
<evidence type="ECO:0000256" key="2">
    <source>
        <dbReference type="ARBA" id="ARBA00022908"/>
    </source>
</evidence>
<evidence type="ECO:0000313" key="8">
    <source>
        <dbReference type="EMBL" id="SFS47445.1"/>
    </source>
</evidence>